<reference evidence="10" key="1">
    <citation type="submission" date="2023-01" db="EMBL/GenBank/DDBJ databases">
        <title>Comparative Genomic Analysis of the Clinically-Derived Winkia Strain NY0527 Provides Evidence into the Taxonomic Reassignment of Winkia neuii and Characterizes Their Virulence Traits.</title>
        <authorList>
            <person name="Cai X."/>
            <person name="Peng Y."/>
            <person name="Li M."/>
            <person name="Qiu Y."/>
            <person name="Wang Y."/>
            <person name="Xu L."/>
            <person name="Hou Q."/>
        </authorList>
    </citation>
    <scope>NUCLEOTIDE SEQUENCE</scope>
    <source>
        <strain evidence="10">NY0527</strain>
    </source>
</reference>
<sequence>MVATDTVVGKRYKILTKIGSGGMSEVYLAIDSSLNKQWAVKQIKNMSDATRRDMVVRSLTVEANMIKQFDHPAIPRIVDLIEESGSLFVVMDYVEGRTLAQILKDDGPLEEDQVADISIQLCDVLDYLHRRKPPVVYRDIKPSNIMVTPDGTVKLIDFGIAKEVGSPESSEALLGDSRELGTPGFGSPEQFKDAKSVDTRSDIYSLGATIFYLLTGRHPKNDGLVPLRQVDPDLTLGFERIVGKATQKDPQLRYQNGAEMAYALAHYKEADDEYQRGLAGRWWKFLGTLIAAGVCLALALICWGLGYWANSRDFNALMQTGDQISEKDEALQYYLKAADVKPADPDPYYSLMDRFTADNRFDGDEERTYNSALTEHSKSLQKDQQSWSQLAFDTGKLYWYYYADQSLLGDEANGLNMNDEQLVRYARIRNASKWMHYAADDKMFKNNRIASVYADIADFNSQIVPLINEGSDAGHYKPYFGSLQRLVDIASEENNSVVKLEVANFVLDALQVYPRNFRADKVAMNDMTSLEKKVETMARKVTPTTDHLEKQKKKATKAFGPTKAAIENAFVDVKGEAK</sequence>
<dbReference type="GO" id="GO:0004674">
    <property type="term" value="F:protein serine/threonine kinase activity"/>
    <property type="evidence" value="ECO:0007669"/>
    <property type="project" value="UniProtKB-KW"/>
</dbReference>
<organism evidence="10 11">
    <name type="scientific">Winkia neuii subsp. anitrata</name>
    <dbReference type="NCBI Taxonomy" id="29318"/>
    <lineage>
        <taxon>Bacteria</taxon>
        <taxon>Bacillati</taxon>
        <taxon>Actinomycetota</taxon>
        <taxon>Actinomycetes</taxon>
        <taxon>Actinomycetales</taxon>
        <taxon>Actinomycetaceae</taxon>
        <taxon>Winkia</taxon>
    </lineage>
</organism>
<keyword evidence="3" id="KW-0808">Transferase</keyword>
<evidence type="ECO:0000313" key="11">
    <source>
        <dbReference type="Proteomes" id="UP001211044"/>
    </source>
</evidence>
<dbReference type="Gene3D" id="1.10.510.10">
    <property type="entry name" value="Transferase(Phosphotransferase) domain 1"/>
    <property type="match status" value="1"/>
</dbReference>
<gene>
    <name evidence="10" type="ORF">PIG85_00325</name>
</gene>
<dbReference type="RefSeq" id="WP_004807075.1">
    <property type="nucleotide sequence ID" value="NZ_CP116394.1"/>
</dbReference>
<dbReference type="KEGG" id="wne:PIG85_00325"/>
<dbReference type="PANTHER" id="PTHR43289">
    <property type="entry name" value="MITOGEN-ACTIVATED PROTEIN KINASE KINASE KINASE 20-RELATED"/>
    <property type="match status" value="1"/>
</dbReference>
<dbReference type="AlphaFoldDB" id="A0AB38XPH6"/>
<keyword evidence="8" id="KW-0812">Transmembrane</keyword>
<keyword evidence="8" id="KW-1133">Transmembrane helix</keyword>
<dbReference type="InterPro" id="IPR000719">
    <property type="entry name" value="Prot_kinase_dom"/>
</dbReference>
<name>A0AB38XPH6_9ACTO</name>
<dbReference type="Gene3D" id="3.30.200.20">
    <property type="entry name" value="Phosphorylase Kinase, domain 1"/>
    <property type="match status" value="1"/>
</dbReference>
<evidence type="ECO:0000256" key="8">
    <source>
        <dbReference type="SAM" id="Phobius"/>
    </source>
</evidence>
<dbReference type="GO" id="GO:0005524">
    <property type="term" value="F:ATP binding"/>
    <property type="evidence" value="ECO:0007669"/>
    <property type="project" value="UniProtKB-UniRule"/>
</dbReference>
<evidence type="ECO:0000256" key="3">
    <source>
        <dbReference type="ARBA" id="ARBA00022679"/>
    </source>
</evidence>
<dbReference type="PROSITE" id="PS00107">
    <property type="entry name" value="PROTEIN_KINASE_ATP"/>
    <property type="match status" value="1"/>
</dbReference>
<evidence type="ECO:0000256" key="4">
    <source>
        <dbReference type="ARBA" id="ARBA00022741"/>
    </source>
</evidence>
<dbReference type="PROSITE" id="PS50011">
    <property type="entry name" value="PROTEIN_KINASE_DOM"/>
    <property type="match status" value="1"/>
</dbReference>
<feature type="binding site" evidence="7">
    <location>
        <position position="41"/>
    </location>
    <ligand>
        <name>ATP</name>
        <dbReference type="ChEBI" id="CHEBI:30616"/>
    </ligand>
</feature>
<evidence type="ECO:0000256" key="1">
    <source>
        <dbReference type="ARBA" id="ARBA00012513"/>
    </source>
</evidence>
<keyword evidence="6 7" id="KW-0067">ATP-binding</keyword>
<evidence type="ECO:0000259" key="9">
    <source>
        <dbReference type="PROSITE" id="PS50011"/>
    </source>
</evidence>
<dbReference type="Proteomes" id="UP001211044">
    <property type="component" value="Chromosome"/>
</dbReference>
<dbReference type="EMBL" id="CP116394">
    <property type="protein sequence ID" value="WCE46124.1"/>
    <property type="molecule type" value="Genomic_DNA"/>
</dbReference>
<dbReference type="InterPro" id="IPR008271">
    <property type="entry name" value="Ser/Thr_kinase_AS"/>
</dbReference>
<keyword evidence="2" id="KW-0723">Serine/threonine-protein kinase</keyword>
<evidence type="ECO:0000256" key="6">
    <source>
        <dbReference type="ARBA" id="ARBA00022840"/>
    </source>
</evidence>
<dbReference type="PANTHER" id="PTHR43289:SF6">
    <property type="entry name" value="SERINE_THREONINE-PROTEIN KINASE NEKL-3"/>
    <property type="match status" value="1"/>
</dbReference>
<keyword evidence="5 10" id="KW-0418">Kinase</keyword>
<evidence type="ECO:0000256" key="5">
    <source>
        <dbReference type="ARBA" id="ARBA00022777"/>
    </source>
</evidence>
<protein>
    <recommendedName>
        <fullName evidence="1">non-specific serine/threonine protein kinase</fullName>
        <ecNumber evidence="1">2.7.11.1</ecNumber>
    </recommendedName>
</protein>
<evidence type="ECO:0000313" key="10">
    <source>
        <dbReference type="EMBL" id="WCE46124.1"/>
    </source>
</evidence>
<dbReference type="CDD" id="cd14014">
    <property type="entry name" value="STKc_PknB_like"/>
    <property type="match status" value="1"/>
</dbReference>
<evidence type="ECO:0000256" key="7">
    <source>
        <dbReference type="PROSITE-ProRule" id="PRU10141"/>
    </source>
</evidence>
<keyword evidence="4 7" id="KW-0547">Nucleotide-binding</keyword>
<dbReference type="Pfam" id="PF00069">
    <property type="entry name" value="Pkinase"/>
    <property type="match status" value="1"/>
</dbReference>
<dbReference type="SMART" id="SM00220">
    <property type="entry name" value="S_TKc"/>
    <property type="match status" value="1"/>
</dbReference>
<feature type="domain" description="Protein kinase" evidence="9">
    <location>
        <begin position="12"/>
        <end position="265"/>
    </location>
</feature>
<evidence type="ECO:0000256" key="2">
    <source>
        <dbReference type="ARBA" id="ARBA00022527"/>
    </source>
</evidence>
<dbReference type="PROSITE" id="PS00108">
    <property type="entry name" value="PROTEIN_KINASE_ST"/>
    <property type="match status" value="1"/>
</dbReference>
<dbReference type="InterPro" id="IPR017441">
    <property type="entry name" value="Protein_kinase_ATP_BS"/>
</dbReference>
<dbReference type="SUPFAM" id="SSF56112">
    <property type="entry name" value="Protein kinase-like (PK-like)"/>
    <property type="match status" value="1"/>
</dbReference>
<keyword evidence="8" id="KW-0472">Membrane</keyword>
<dbReference type="InterPro" id="IPR011009">
    <property type="entry name" value="Kinase-like_dom_sf"/>
</dbReference>
<proteinExistence type="predicted"/>
<accession>A0AB38XPH6</accession>
<dbReference type="EC" id="2.7.11.1" evidence="1"/>
<feature type="transmembrane region" description="Helical" evidence="8">
    <location>
        <begin position="285"/>
        <end position="309"/>
    </location>
</feature>